<dbReference type="GO" id="GO:0005794">
    <property type="term" value="C:Golgi apparatus"/>
    <property type="evidence" value="ECO:0007669"/>
    <property type="project" value="TreeGrafter"/>
</dbReference>
<dbReference type="SUPFAM" id="SSF110296">
    <property type="entry name" value="Oligoxyloglucan reducing end-specific cellobiohydrolase"/>
    <property type="match status" value="2"/>
</dbReference>
<keyword evidence="3" id="KW-0677">Repeat</keyword>
<dbReference type="Gene3D" id="2.10.70.80">
    <property type="match status" value="1"/>
</dbReference>
<dbReference type="Gene3D" id="2.130.10.10">
    <property type="entry name" value="YVTN repeat-like/Quinoprotein amine dehydrogenase"/>
    <property type="match status" value="1"/>
</dbReference>
<gene>
    <name evidence="9" type="ORF">LOD99_15737</name>
</gene>
<dbReference type="GO" id="GO:0006892">
    <property type="term" value="P:post-Golgi vesicle-mediated transport"/>
    <property type="evidence" value="ECO:0007669"/>
    <property type="project" value="TreeGrafter"/>
</dbReference>
<dbReference type="AlphaFoldDB" id="A0AAV7K9S1"/>
<comment type="subcellular location">
    <subcellularLocation>
        <location evidence="1">Membrane</location>
        <topology evidence="1">Single-pass type I membrane protein</topology>
    </subcellularLocation>
</comment>
<sequence length="1110" mass="123093">MMEAFGFIPMHYNLLFTILFVVLFTSQYDARLLSLEPGQSHVIQRKPKGSENRANYEERDRIRRDTIPSELIHTHTTLEGDLHNYAAIHWSGLKKSSVVFIITYDLNNDNTVITDSTLWRSDDYGATFTEQTSKFDSDVILDAFAISETDHTKIAIADSSNGVVYVTSDEGATYTKVSTGDPFDWFDFYPGNDQVMAAYNKIDRKVLGSVTGGLSWFTMVEDVDSYKLGDPGSSQYMYVILQDQLLYKVHIQTSITKALVDTNLGAVVVTYLNRVGDYMFVQKEEANNVLALWVSHLGGSFRKALFPTATYIANQVYHIVSVHNKQLLVLLTSSQSTGLVGDLFLSDETGTFYTLSLENVLTLVYGDFTQADVHVVNGMNGTILANVYVPTNQAMTMITFDSGAEWSLVPAASNDFCYLPYCSLNFLLSLTALAHNIQTTLFSRSSSVGVLLAIGRESASIPIGEAISPAEISLFVSTDGGVSWSRTHTGSWLVTFADHAGVITAVKDYLSEQAHLLEYSLDEGQSWYQYSFSEYNVTIGGLVTEPGEATLVDVLFAYDNTATNPDWEIVTVDYSGILSTPCQDNDYFSWSPYNTRIGRDCLLGSSISWERKKPTSICYNGLEYERETNITICTCTIVDYECDWGYKHTNPTSEECIVDITQPPNPYTQSCTVGVSSYSITKGFRKIAGDVCMGGDTFLYEPTVVSCNGTGDIMFGSTDLKDHWATLGKSIEFLVTETTAKEYDHFIWDFGDGSDRETVLGKIIHHTFMKTGTFKVQVFTSDYQYTYSEAIFVANQIHGGVYSHLYGAQVGAQTVFNSYLTSGNSVANNSNISQSIFGYTHFSVWFNISGGKIGNSDYLTQDYSFEHVFYSPGTYILKVSVASPVNTFTLEFPVQVYPKLFVIELKFNQIFNISQAASPHQWLNQVNTAIMTKLADLDIITPQTELEVNIQPNSYILYLAFNVEGANVAFTTLQSKLVTSVNNGGFGISIDSYHGSAISVRDVTDLIQVDAGDYQAYAGGIVFLVLIVLTLGFLLVVSAVVIILMIRLTRKSNSFTNRTTRGVNRNLYTGINMQSDDMDPLNADSSDDEHLLPLEAAQPETRTKTDSPDI</sequence>
<keyword evidence="9" id="KW-0675">Receptor</keyword>
<keyword evidence="4 7" id="KW-0472">Membrane</keyword>
<evidence type="ECO:0000313" key="10">
    <source>
        <dbReference type="Proteomes" id="UP001165289"/>
    </source>
</evidence>
<dbReference type="Gene3D" id="2.60.40.10">
    <property type="entry name" value="Immunoglobulins"/>
    <property type="match status" value="1"/>
</dbReference>
<organism evidence="9 10">
    <name type="scientific">Oopsacas minuta</name>
    <dbReference type="NCBI Taxonomy" id="111878"/>
    <lineage>
        <taxon>Eukaryota</taxon>
        <taxon>Metazoa</taxon>
        <taxon>Porifera</taxon>
        <taxon>Hexactinellida</taxon>
        <taxon>Hexasterophora</taxon>
        <taxon>Lyssacinosida</taxon>
        <taxon>Leucopsacidae</taxon>
        <taxon>Oopsacas</taxon>
    </lineage>
</organism>
<evidence type="ECO:0000256" key="1">
    <source>
        <dbReference type="ARBA" id="ARBA00004479"/>
    </source>
</evidence>
<dbReference type="Proteomes" id="UP001165289">
    <property type="component" value="Unassembled WGS sequence"/>
</dbReference>
<evidence type="ECO:0000256" key="5">
    <source>
        <dbReference type="ARBA" id="ARBA00023180"/>
    </source>
</evidence>
<protein>
    <submittedName>
        <fullName evidence="9">VPS10 domain-containing receptor SorCS1-like</fullName>
    </submittedName>
</protein>
<feature type="compositionally biased region" description="Basic and acidic residues" evidence="6">
    <location>
        <begin position="1101"/>
        <end position="1110"/>
    </location>
</feature>
<dbReference type="SUPFAM" id="SSF49299">
    <property type="entry name" value="PKD domain"/>
    <property type="match status" value="1"/>
</dbReference>
<proteinExistence type="inferred from homology"/>
<dbReference type="PANTHER" id="PTHR12106">
    <property type="entry name" value="SORTILIN RELATED"/>
    <property type="match status" value="1"/>
</dbReference>
<evidence type="ECO:0000256" key="7">
    <source>
        <dbReference type="SAM" id="Phobius"/>
    </source>
</evidence>
<evidence type="ECO:0000313" key="9">
    <source>
        <dbReference type="EMBL" id="KAI6658022.1"/>
    </source>
</evidence>
<feature type="transmembrane region" description="Helical" evidence="7">
    <location>
        <begin position="1017"/>
        <end position="1046"/>
    </location>
</feature>
<evidence type="ECO:0000256" key="3">
    <source>
        <dbReference type="ARBA" id="ARBA00022737"/>
    </source>
</evidence>
<dbReference type="InterPro" id="IPR015943">
    <property type="entry name" value="WD40/YVTN_repeat-like_dom_sf"/>
</dbReference>
<dbReference type="InterPro" id="IPR031778">
    <property type="entry name" value="Sortilin_N"/>
</dbReference>
<dbReference type="PANTHER" id="PTHR12106:SF47">
    <property type="entry name" value="VPS10 DOMAIN-CONTAINING RECEPTOR SORCS3-LIKE"/>
    <property type="match status" value="1"/>
</dbReference>
<dbReference type="InterPro" id="IPR013783">
    <property type="entry name" value="Ig-like_fold"/>
</dbReference>
<dbReference type="Gene3D" id="3.30.60.270">
    <property type="match status" value="1"/>
</dbReference>
<feature type="domain" description="PKD" evidence="8">
    <location>
        <begin position="746"/>
        <end position="782"/>
    </location>
</feature>
<feature type="region of interest" description="Disordered" evidence="6">
    <location>
        <begin position="1078"/>
        <end position="1110"/>
    </location>
</feature>
<keyword evidence="5" id="KW-0325">Glycoprotein</keyword>
<dbReference type="PROSITE" id="PS50093">
    <property type="entry name" value="PKD"/>
    <property type="match status" value="1"/>
</dbReference>
<evidence type="ECO:0000256" key="2">
    <source>
        <dbReference type="ARBA" id="ARBA00010818"/>
    </source>
</evidence>
<evidence type="ECO:0000256" key="6">
    <source>
        <dbReference type="SAM" id="MobiDB-lite"/>
    </source>
</evidence>
<dbReference type="Pfam" id="PF15902">
    <property type="entry name" value="Sortilin-Vps10"/>
    <property type="match status" value="1"/>
</dbReference>
<comment type="similarity">
    <text evidence="2">Belongs to the VPS10-related sortilin family. SORCS subfamily.</text>
</comment>
<accession>A0AAV7K9S1</accession>
<dbReference type="Pfam" id="PF15901">
    <property type="entry name" value="Sortilin_C"/>
    <property type="match status" value="1"/>
</dbReference>
<dbReference type="InterPro" id="IPR006581">
    <property type="entry name" value="VPS10"/>
</dbReference>
<name>A0AAV7K9S1_9METZ</name>
<dbReference type="InterPro" id="IPR035986">
    <property type="entry name" value="PKD_dom_sf"/>
</dbReference>
<keyword evidence="7" id="KW-0812">Transmembrane</keyword>
<dbReference type="CDD" id="cd00146">
    <property type="entry name" value="PKD"/>
    <property type="match status" value="1"/>
</dbReference>
<reference evidence="9 10" key="1">
    <citation type="journal article" date="2023" name="BMC Biol.">
        <title>The compact genome of the sponge Oopsacas minuta (Hexactinellida) is lacking key metazoan core genes.</title>
        <authorList>
            <person name="Santini S."/>
            <person name="Schenkelaars Q."/>
            <person name="Jourda C."/>
            <person name="Duchesne M."/>
            <person name="Belahbib H."/>
            <person name="Rocher C."/>
            <person name="Selva M."/>
            <person name="Riesgo A."/>
            <person name="Vervoort M."/>
            <person name="Leys S.P."/>
            <person name="Kodjabachian L."/>
            <person name="Le Bivic A."/>
            <person name="Borchiellini C."/>
            <person name="Claverie J.M."/>
            <person name="Renard E."/>
        </authorList>
    </citation>
    <scope>NUCLEOTIDE SEQUENCE [LARGE SCALE GENOMIC DNA]</scope>
    <source>
        <strain evidence="9">SPO-2</strain>
    </source>
</reference>
<evidence type="ECO:0000256" key="4">
    <source>
        <dbReference type="ARBA" id="ARBA00023136"/>
    </source>
</evidence>
<dbReference type="InterPro" id="IPR050310">
    <property type="entry name" value="VPS10-sortilin"/>
</dbReference>
<dbReference type="Pfam" id="PF18911">
    <property type="entry name" value="PKD_4"/>
    <property type="match status" value="1"/>
</dbReference>
<dbReference type="EMBL" id="JAKMXF010000110">
    <property type="protein sequence ID" value="KAI6658022.1"/>
    <property type="molecule type" value="Genomic_DNA"/>
</dbReference>
<dbReference type="SMART" id="SM00602">
    <property type="entry name" value="VPS10"/>
    <property type="match status" value="1"/>
</dbReference>
<evidence type="ECO:0000259" key="8">
    <source>
        <dbReference type="PROSITE" id="PS50093"/>
    </source>
</evidence>
<dbReference type="InterPro" id="IPR000601">
    <property type="entry name" value="PKD_dom"/>
</dbReference>
<keyword evidence="7" id="KW-1133">Transmembrane helix</keyword>
<comment type="caution">
    <text evidence="9">The sequence shown here is derived from an EMBL/GenBank/DDBJ whole genome shotgun (WGS) entry which is preliminary data.</text>
</comment>
<dbReference type="GO" id="GO:0016020">
    <property type="term" value="C:membrane"/>
    <property type="evidence" value="ECO:0007669"/>
    <property type="project" value="UniProtKB-SubCell"/>
</dbReference>
<keyword evidence="10" id="KW-1185">Reference proteome</keyword>
<dbReference type="InterPro" id="IPR031777">
    <property type="entry name" value="Sortilin_C"/>
</dbReference>